<organism evidence="1 2">
    <name type="scientific">Posidoniimonas polymericola</name>
    <dbReference type="NCBI Taxonomy" id="2528002"/>
    <lineage>
        <taxon>Bacteria</taxon>
        <taxon>Pseudomonadati</taxon>
        <taxon>Planctomycetota</taxon>
        <taxon>Planctomycetia</taxon>
        <taxon>Pirellulales</taxon>
        <taxon>Lacipirellulaceae</taxon>
        <taxon>Posidoniimonas</taxon>
    </lineage>
</organism>
<sequence length="184" mass="19824">MHPCLQDRNADAIADHRVVYHCGQCGGRLGVLAPIEQTRVVVKKCSDCDARIYCADAAERVEPGPSPLAGFSPSRHLPHHQRSRLRAAIAGLVREQRNGQKLALPVTATPLDERCHPLGVTLAGLVTDLTEQWIRVTLPTDRHASYWLLDFGPSGHAGCQLAVRCETAAPVGDGSWRVAGALAS</sequence>
<evidence type="ECO:0000313" key="2">
    <source>
        <dbReference type="Proteomes" id="UP000318478"/>
    </source>
</evidence>
<proteinExistence type="predicted"/>
<name>A0A5C5ZD64_9BACT</name>
<gene>
    <name evidence="1" type="ORF">Pla123a_00690</name>
</gene>
<evidence type="ECO:0000313" key="1">
    <source>
        <dbReference type="EMBL" id="TWT85262.1"/>
    </source>
</evidence>
<comment type="caution">
    <text evidence="1">The sequence shown here is derived from an EMBL/GenBank/DDBJ whole genome shotgun (WGS) entry which is preliminary data.</text>
</comment>
<reference evidence="1 2" key="1">
    <citation type="submission" date="2019-02" db="EMBL/GenBank/DDBJ databases">
        <title>Deep-cultivation of Planctomycetes and their phenomic and genomic characterization uncovers novel biology.</title>
        <authorList>
            <person name="Wiegand S."/>
            <person name="Jogler M."/>
            <person name="Boedeker C."/>
            <person name="Pinto D."/>
            <person name="Vollmers J."/>
            <person name="Rivas-Marin E."/>
            <person name="Kohn T."/>
            <person name="Peeters S.H."/>
            <person name="Heuer A."/>
            <person name="Rast P."/>
            <person name="Oberbeckmann S."/>
            <person name="Bunk B."/>
            <person name="Jeske O."/>
            <person name="Meyerdierks A."/>
            <person name="Storesund J.E."/>
            <person name="Kallscheuer N."/>
            <person name="Luecker S."/>
            <person name="Lage O.M."/>
            <person name="Pohl T."/>
            <person name="Merkel B.J."/>
            <person name="Hornburger P."/>
            <person name="Mueller R.-W."/>
            <person name="Bruemmer F."/>
            <person name="Labrenz M."/>
            <person name="Spormann A.M."/>
            <person name="Op Den Camp H."/>
            <person name="Overmann J."/>
            <person name="Amann R."/>
            <person name="Jetten M.S.M."/>
            <person name="Mascher T."/>
            <person name="Medema M.H."/>
            <person name="Devos D.P."/>
            <person name="Kaster A.-K."/>
            <person name="Ovreas L."/>
            <person name="Rohde M."/>
            <person name="Galperin M.Y."/>
            <person name="Jogler C."/>
        </authorList>
    </citation>
    <scope>NUCLEOTIDE SEQUENCE [LARGE SCALE GENOMIC DNA]</scope>
    <source>
        <strain evidence="1 2">Pla123a</strain>
    </source>
</reference>
<dbReference type="AlphaFoldDB" id="A0A5C5ZD64"/>
<accession>A0A5C5ZD64</accession>
<dbReference type="EMBL" id="SJPO01000001">
    <property type="protein sequence ID" value="TWT85262.1"/>
    <property type="molecule type" value="Genomic_DNA"/>
</dbReference>
<protein>
    <submittedName>
        <fullName evidence="1">Uncharacterized protein</fullName>
    </submittedName>
</protein>
<dbReference type="RefSeq" id="WP_146583539.1">
    <property type="nucleotide sequence ID" value="NZ_SJPO01000001.1"/>
</dbReference>
<dbReference type="Proteomes" id="UP000318478">
    <property type="component" value="Unassembled WGS sequence"/>
</dbReference>
<keyword evidence="2" id="KW-1185">Reference proteome</keyword>